<keyword evidence="7" id="KW-0378">Hydrolase</keyword>
<dbReference type="Proteomes" id="UP000753961">
    <property type="component" value="Unassembled WGS sequence"/>
</dbReference>
<comment type="similarity">
    <text evidence="3 10">Belongs to the peptidase M24B family.</text>
</comment>
<keyword evidence="8" id="KW-0482">Metalloprotease</keyword>
<dbReference type="InterPro" id="IPR052433">
    <property type="entry name" value="X-Pro_dipept-like"/>
</dbReference>
<accession>A0A953LAC7</accession>
<dbReference type="InterPro" id="IPR029149">
    <property type="entry name" value="Creatin/AminoP/Spt16_N"/>
</dbReference>
<evidence type="ECO:0000256" key="8">
    <source>
        <dbReference type="ARBA" id="ARBA00023049"/>
    </source>
</evidence>
<protein>
    <recommendedName>
        <fullName evidence="4">Xaa-Pro aminopeptidase</fullName>
        <ecNumber evidence="4">3.4.11.9</ecNumber>
    </recommendedName>
</protein>
<organism evidence="12 13">
    <name type="scientific">Membranihabitans marinus</name>
    <dbReference type="NCBI Taxonomy" id="1227546"/>
    <lineage>
        <taxon>Bacteria</taxon>
        <taxon>Pseudomonadati</taxon>
        <taxon>Bacteroidota</taxon>
        <taxon>Saprospiria</taxon>
        <taxon>Saprospirales</taxon>
        <taxon>Saprospiraceae</taxon>
        <taxon>Membranihabitans</taxon>
    </lineage>
</organism>
<dbReference type="RefSeq" id="WP_222578983.1">
    <property type="nucleotide sequence ID" value="NZ_JAHVHU010000005.1"/>
</dbReference>
<dbReference type="InterPro" id="IPR000994">
    <property type="entry name" value="Pept_M24"/>
</dbReference>
<dbReference type="SUPFAM" id="SSF55920">
    <property type="entry name" value="Creatinase/aminopeptidase"/>
    <property type="match status" value="1"/>
</dbReference>
<evidence type="ECO:0000313" key="12">
    <source>
        <dbReference type="EMBL" id="MBY5957461.1"/>
    </source>
</evidence>
<dbReference type="Pfam" id="PF00557">
    <property type="entry name" value="Peptidase_M24"/>
    <property type="match status" value="1"/>
</dbReference>
<dbReference type="EC" id="3.4.11.9" evidence="4"/>
<feature type="domain" description="Aminopeptidase P N-terminal" evidence="11">
    <location>
        <begin position="1"/>
        <end position="134"/>
    </location>
</feature>
<evidence type="ECO:0000256" key="3">
    <source>
        <dbReference type="ARBA" id="ARBA00008766"/>
    </source>
</evidence>
<dbReference type="GO" id="GO:0006508">
    <property type="term" value="P:proteolysis"/>
    <property type="evidence" value="ECO:0007669"/>
    <property type="project" value="UniProtKB-KW"/>
</dbReference>
<dbReference type="SUPFAM" id="SSF53092">
    <property type="entry name" value="Creatinase/prolidase N-terminal domain"/>
    <property type="match status" value="1"/>
</dbReference>
<keyword evidence="13" id="KW-1185">Reference proteome</keyword>
<evidence type="ECO:0000256" key="4">
    <source>
        <dbReference type="ARBA" id="ARBA00012574"/>
    </source>
</evidence>
<dbReference type="PANTHER" id="PTHR43226">
    <property type="entry name" value="XAA-PRO AMINOPEPTIDASE 3"/>
    <property type="match status" value="1"/>
</dbReference>
<name>A0A953LAC7_9BACT</name>
<gene>
    <name evidence="12" type="ORF">KUV50_04890</name>
</gene>
<keyword evidence="12" id="KW-0031">Aminopeptidase</keyword>
<dbReference type="EMBL" id="JAHVHU010000005">
    <property type="protein sequence ID" value="MBY5957461.1"/>
    <property type="molecule type" value="Genomic_DNA"/>
</dbReference>
<dbReference type="InterPro" id="IPR007865">
    <property type="entry name" value="Aminopep_P_N"/>
</dbReference>
<reference evidence="12" key="1">
    <citation type="submission" date="2021-06" db="EMBL/GenBank/DDBJ databases">
        <title>44 bacteria genomes isolated from Dapeng, Shenzhen.</title>
        <authorList>
            <person name="Zheng W."/>
            <person name="Yu S."/>
            <person name="Huang Y."/>
        </authorList>
    </citation>
    <scope>NUCLEOTIDE SEQUENCE</scope>
    <source>
        <strain evidence="12">DP5N28-2</strain>
    </source>
</reference>
<dbReference type="PANTHER" id="PTHR43226:SF4">
    <property type="entry name" value="XAA-PRO AMINOPEPTIDASE 3"/>
    <property type="match status" value="1"/>
</dbReference>
<evidence type="ECO:0000313" key="13">
    <source>
        <dbReference type="Proteomes" id="UP000753961"/>
    </source>
</evidence>
<dbReference type="Gene3D" id="3.90.230.10">
    <property type="entry name" value="Creatinase/methionine aminopeptidase superfamily"/>
    <property type="match status" value="1"/>
</dbReference>
<dbReference type="Pfam" id="PF05195">
    <property type="entry name" value="AMP_N"/>
    <property type="match status" value="1"/>
</dbReference>
<evidence type="ECO:0000256" key="7">
    <source>
        <dbReference type="ARBA" id="ARBA00022801"/>
    </source>
</evidence>
<comment type="cofactor">
    <cofactor evidence="2">
        <name>Mn(2+)</name>
        <dbReference type="ChEBI" id="CHEBI:29035"/>
    </cofactor>
</comment>
<dbReference type="AlphaFoldDB" id="A0A953LAC7"/>
<dbReference type="Gene3D" id="3.40.350.10">
    <property type="entry name" value="Creatinase/prolidase N-terminal domain"/>
    <property type="match status" value="1"/>
</dbReference>
<dbReference type="GO" id="GO:0070006">
    <property type="term" value="F:metalloaminopeptidase activity"/>
    <property type="evidence" value="ECO:0007669"/>
    <property type="project" value="InterPro"/>
</dbReference>
<dbReference type="SMART" id="SM01011">
    <property type="entry name" value="AMP_N"/>
    <property type="match status" value="1"/>
</dbReference>
<dbReference type="InterPro" id="IPR036005">
    <property type="entry name" value="Creatinase/aminopeptidase-like"/>
</dbReference>
<dbReference type="PROSITE" id="PS00491">
    <property type="entry name" value="PROLINE_PEPTIDASE"/>
    <property type="match status" value="1"/>
</dbReference>
<keyword evidence="5" id="KW-0645">Protease</keyword>
<evidence type="ECO:0000256" key="5">
    <source>
        <dbReference type="ARBA" id="ARBA00022670"/>
    </source>
</evidence>
<evidence type="ECO:0000256" key="1">
    <source>
        <dbReference type="ARBA" id="ARBA00001424"/>
    </source>
</evidence>
<keyword evidence="9" id="KW-0464">Manganese</keyword>
<evidence type="ECO:0000256" key="6">
    <source>
        <dbReference type="ARBA" id="ARBA00022723"/>
    </source>
</evidence>
<dbReference type="InterPro" id="IPR001131">
    <property type="entry name" value="Peptidase_M24B_aminopep-P_CS"/>
</dbReference>
<evidence type="ECO:0000256" key="2">
    <source>
        <dbReference type="ARBA" id="ARBA00001936"/>
    </source>
</evidence>
<dbReference type="GO" id="GO:0030145">
    <property type="term" value="F:manganese ion binding"/>
    <property type="evidence" value="ECO:0007669"/>
    <property type="project" value="InterPro"/>
</dbReference>
<evidence type="ECO:0000259" key="11">
    <source>
        <dbReference type="SMART" id="SM01011"/>
    </source>
</evidence>
<keyword evidence="6 10" id="KW-0479">Metal-binding</keyword>
<proteinExistence type="inferred from homology"/>
<comment type="catalytic activity">
    <reaction evidence="1">
        <text>Release of any N-terminal amino acid, including proline, that is linked to proline, even from a dipeptide or tripeptide.</text>
        <dbReference type="EC" id="3.4.11.9"/>
    </reaction>
</comment>
<evidence type="ECO:0000256" key="10">
    <source>
        <dbReference type="RuleBase" id="RU000590"/>
    </source>
</evidence>
<sequence>MFVNTVYKNRRRILKHRVDHGMIWLQGNQEVGMNYTGNPFPYRQDSNFLYYTGVEAQGMHLIIDIEEDKEYLVGDDLTVDETIWVGDLPDMEAHAEIAGIANILSLEKLPGILKKALLGGRQIHTLPLYHGYQETLQRELIGPDQETSESLIRTIVGQRSIKEDRELREMEDALRTTAELHHMIMKNCNEGVSEQELYARGMEIVLKNGCRLAYNAIVTIQGQTLHINTYQNQLRKGKMLLCDMGAENAMHYCADITRTTPVNRKFNAQQKAIYEIVLDALKKSTAMVRPGEEFKDIHLFAAREMTKGLVELGLMMGDPDEIVEEGAHALFFPHGLGHMVGMDVHDMEGLGEKFVGYDPVTQRSEKFGTSNLRLGRKLEENFVITIEPGLYFIPNLIELWKSENKFKDFIAYNKLGEWMDFGGVRIEDNVRVTDHGSEILNPLIAKEIHEIESM</sequence>
<evidence type="ECO:0000256" key="9">
    <source>
        <dbReference type="ARBA" id="ARBA00023211"/>
    </source>
</evidence>
<comment type="caution">
    <text evidence="12">The sequence shown here is derived from an EMBL/GenBank/DDBJ whole genome shotgun (WGS) entry which is preliminary data.</text>
</comment>
<dbReference type="GO" id="GO:0005829">
    <property type="term" value="C:cytosol"/>
    <property type="evidence" value="ECO:0007669"/>
    <property type="project" value="TreeGrafter"/>
</dbReference>